<dbReference type="Proteomes" id="UP001152622">
    <property type="component" value="Chromosome 2"/>
</dbReference>
<accession>A0A9Q1G322</accession>
<reference evidence="1" key="1">
    <citation type="journal article" date="2023" name="Science">
        <title>Genome structures resolve the early diversification of teleost fishes.</title>
        <authorList>
            <person name="Parey E."/>
            <person name="Louis A."/>
            <person name="Montfort J."/>
            <person name="Bouchez O."/>
            <person name="Roques C."/>
            <person name="Iampietro C."/>
            <person name="Lluch J."/>
            <person name="Castinel A."/>
            <person name="Donnadieu C."/>
            <person name="Desvignes T."/>
            <person name="Floi Bucao C."/>
            <person name="Jouanno E."/>
            <person name="Wen M."/>
            <person name="Mejri S."/>
            <person name="Dirks R."/>
            <person name="Jansen H."/>
            <person name="Henkel C."/>
            <person name="Chen W.J."/>
            <person name="Zahm M."/>
            <person name="Cabau C."/>
            <person name="Klopp C."/>
            <person name="Thompson A.W."/>
            <person name="Robinson-Rechavi M."/>
            <person name="Braasch I."/>
            <person name="Lecointre G."/>
            <person name="Bobe J."/>
            <person name="Postlethwait J.H."/>
            <person name="Berthelot C."/>
            <person name="Roest Crollius H."/>
            <person name="Guiguen Y."/>
        </authorList>
    </citation>
    <scope>NUCLEOTIDE SEQUENCE</scope>
    <source>
        <strain evidence="1">WJC10195</strain>
    </source>
</reference>
<gene>
    <name evidence="1" type="ORF">SKAU_G00051380</name>
</gene>
<proteinExistence type="predicted"/>
<evidence type="ECO:0000313" key="2">
    <source>
        <dbReference type="Proteomes" id="UP001152622"/>
    </source>
</evidence>
<dbReference type="AlphaFoldDB" id="A0A9Q1G322"/>
<evidence type="ECO:0000313" key="1">
    <source>
        <dbReference type="EMBL" id="KAJ8374558.1"/>
    </source>
</evidence>
<sequence>MTPFAQSSLLLQTTSTEGLDKNKPQSAHIAACLQAQDMSRKNPPDLLKVLGRALSQAPPADQGHELRTLEPLAFTAVVGVSLAQITTPLSAPSSLVTGPDGAEAISTVWLALLTYTPPGPGRGRGGQTSRRIRLCSPKMPPPCPKVHAIGLHRFL</sequence>
<keyword evidence="2" id="KW-1185">Reference proteome</keyword>
<organism evidence="1 2">
    <name type="scientific">Synaphobranchus kaupii</name>
    <name type="common">Kaup's arrowtooth eel</name>
    <dbReference type="NCBI Taxonomy" id="118154"/>
    <lineage>
        <taxon>Eukaryota</taxon>
        <taxon>Metazoa</taxon>
        <taxon>Chordata</taxon>
        <taxon>Craniata</taxon>
        <taxon>Vertebrata</taxon>
        <taxon>Euteleostomi</taxon>
        <taxon>Actinopterygii</taxon>
        <taxon>Neopterygii</taxon>
        <taxon>Teleostei</taxon>
        <taxon>Anguilliformes</taxon>
        <taxon>Synaphobranchidae</taxon>
        <taxon>Synaphobranchus</taxon>
    </lineage>
</organism>
<dbReference type="EMBL" id="JAINUF010000002">
    <property type="protein sequence ID" value="KAJ8374558.1"/>
    <property type="molecule type" value="Genomic_DNA"/>
</dbReference>
<name>A0A9Q1G322_SYNKA</name>
<protein>
    <submittedName>
        <fullName evidence="1">Uncharacterized protein</fullName>
    </submittedName>
</protein>
<comment type="caution">
    <text evidence="1">The sequence shown here is derived from an EMBL/GenBank/DDBJ whole genome shotgun (WGS) entry which is preliminary data.</text>
</comment>